<dbReference type="RefSeq" id="WP_310331006.1">
    <property type="nucleotide sequence ID" value="NZ_JAVDXV010000007.1"/>
</dbReference>
<sequence>MSPAFISFGEALTDLVTRGGDDFRGLPGGAGLNVARAVAALDVPSAWAGCLSRDRFGDQLHKAAREAGLDESFIRRVDAPPLLAIVDRLDPPHYFFLGEGAADLQFDAAQLPSLAGLQWGHFGGISLVREPLGRRLEALALDLKAQGVRISFDPNHRKLMTAADLPRLQRFIAMADVIKVSDEDLRGYFPEATPADALAALRAQNPQATWLYTRGADGASLFAPGVELHAAARPVRVVDTVGAGDASLAGLLAALMQGEPPARQLQFALANASLACEGAGAVAPTRAQLHAVLA</sequence>
<dbReference type="InterPro" id="IPR002173">
    <property type="entry name" value="Carboh/pur_kinase_PfkB_CS"/>
</dbReference>
<evidence type="ECO:0000313" key="7">
    <source>
        <dbReference type="EMBL" id="MDR7334522.1"/>
    </source>
</evidence>
<feature type="domain" description="Carbohydrate kinase PfkB" evidence="6">
    <location>
        <begin position="20"/>
        <end position="284"/>
    </location>
</feature>
<dbReference type="EC" id="2.7.1.4" evidence="7"/>
<reference evidence="7 8" key="1">
    <citation type="submission" date="2023-07" db="EMBL/GenBank/DDBJ databases">
        <title>Sorghum-associated microbial communities from plants grown in Nebraska, USA.</title>
        <authorList>
            <person name="Schachtman D."/>
        </authorList>
    </citation>
    <scope>NUCLEOTIDE SEQUENCE [LARGE SCALE GENOMIC DNA]</scope>
    <source>
        <strain evidence="7 8">BE316</strain>
    </source>
</reference>
<evidence type="ECO:0000256" key="3">
    <source>
        <dbReference type="ARBA" id="ARBA00022741"/>
    </source>
</evidence>
<evidence type="ECO:0000256" key="4">
    <source>
        <dbReference type="ARBA" id="ARBA00022777"/>
    </source>
</evidence>
<evidence type="ECO:0000313" key="8">
    <source>
        <dbReference type="Proteomes" id="UP001180825"/>
    </source>
</evidence>
<keyword evidence="8" id="KW-1185">Reference proteome</keyword>
<dbReference type="Pfam" id="PF00294">
    <property type="entry name" value="PfkB"/>
    <property type="match status" value="1"/>
</dbReference>
<evidence type="ECO:0000259" key="6">
    <source>
        <dbReference type="Pfam" id="PF00294"/>
    </source>
</evidence>
<comment type="caution">
    <text evidence="7">The sequence shown here is derived from an EMBL/GenBank/DDBJ whole genome shotgun (WGS) entry which is preliminary data.</text>
</comment>
<dbReference type="InterPro" id="IPR029056">
    <property type="entry name" value="Ribokinase-like"/>
</dbReference>
<keyword evidence="4" id="KW-0418">Kinase</keyword>
<organism evidence="7 8">
    <name type="scientific">Roseateles asaccharophilus</name>
    <dbReference type="NCBI Taxonomy" id="582607"/>
    <lineage>
        <taxon>Bacteria</taxon>
        <taxon>Pseudomonadati</taxon>
        <taxon>Pseudomonadota</taxon>
        <taxon>Betaproteobacteria</taxon>
        <taxon>Burkholderiales</taxon>
        <taxon>Sphaerotilaceae</taxon>
        <taxon>Roseateles</taxon>
    </lineage>
</organism>
<dbReference type="PANTHER" id="PTHR43085:SF1">
    <property type="entry name" value="PSEUDOURIDINE KINASE-RELATED"/>
    <property type="match status" value="1"/>
</dbReference>
<gene>
    <name evidence="7" type="ORF">J2X21_003678</name>
</gene>
<dbReference type="InterPro" id="IPR011611">
    <property type="entry name" value="PfkB_dom"/>
</dbReference>
<evidence type="ECO:0000256" key="2">
    <source>
        <dbReference type="ARBA" id="ARBA00022679"/>
    </source>
</evidence>
<dbReference type="Proteomes" id="UP001180825">
    <property type="component" value="Unassembled WGS sequence"/>
</dbReference>
<dbReference type="SUPFAM" id="SSF53613">
    <property type="entry name" value="Ribokinase-like"/>
    <property type="match status" value="1"/>
</dbReference>
<accession>A0ABU2ABE2</accession>
<dbReference type="Gene3D" id="3.40.1190.20">
    <property type="match status" value="1"/>
</dbReference>
<dbReference type="EMBL" id="JAVDXV010000007">
    <property type="protein sequence ID" value="MDR7334522.1"/>
    <property type="molecule type" value="Genomic_DNA"/>
</dbReference>
<dbReference type="GO" id="GO:0008865">
    <property type="term" value="F:fructokinase activity"/>
    <property type="evidence" value="ECO:0007669"/>
    <property type="project" value="UniProtKB-EC"/>
</dbReference>
<evidence type="ECO:0000256" key="5">
    <source>
        <dbReference type="ARBA" id="ARBA00022840"/>
    </source>
</evidence>
<proteinExistence type="inferred from homology"/>
<evidence type="ECO:0000256" key="1">
    <source>
        <dbReference type="ARBA" id="ARBA00010688"/>
    </source>
</evidence>
<dbReference type="CDD" id="cd01167">
    <property type="entry name" value="bac_FRK"/>
    <property type="match status" value="1"/>
</dbReference>
<keyword evidence="3" id="KW-0547">Nucleotide-binding</keyword>
<dbReference type="PANTHER" id="PTHR43085">
    <property type="entry name" value="HEXOKINASE FAMILY MEMBER"/>
    <property type="match status" value="1"/>
</dbReference>
<protein>
    <submittedName>
        <fullName evidence="7">Fructokinase</fullName>
        <ecNumber evidence="7">2.7.1.4</ecNumber>
    </submittedName>
</protein>
<keyword evidence="2 7" id="KW-0808">Transferase</keyword>
<keyword evidence="5" id="KW-0067">ATP-binding</keyword>
<dbReference type="InterPro" id="IPR050306">
    <property type="entry name" value="PfkB_Carbo_kinase"/>
</dbReference>
<dbReference type="PROSITE" id="PS00584">
    <property type="entry name" value="PFKB_KINASES_2"/>
    <property type="match status" value="1"/>
</dbReference>
<comment type="similarity">
    <text evidence="1">Belongs to the carbohydrate kinase PfkB family.</text>
</comment>
<name>A0ABU2ABE2_9BURK</name>